<evidence type="ECO:0000259" key="11">
    <source>
        <dbReference type="Pfam" id="PF00535"/>
    </source>
</evidence>
<dbReference type="Proteomes" id="UP000535838">
    <property type="component" value="Unassembled WGS sequence"/>
</dbReference>
<evidence type="ECO:0000256" key="4">
    <source>
        <dbReference type="ARBA" id="ARBA00022679"/>
    </source>
</evidence>
<evidence type="ECO:0000313" key="13">
    <source>
        <dbReference type="Proteomes" id="UP000535838"/>
    </source>
</evidence>
<dbReference type="GO" id="GO:0016757">
    <property type="term" value="F:glycosyltransferase activity"/>
    <property type="evidence" value="ECO:0007669"/>
    <property type="project" value="UniProtKB-KW"/>
</dbReference>
<comment type="function">
    <text evidence="7">Catalyzes the glycosylation of 4,4'-diaponeurosporenoate, i.e. the esterification of glucose at the C1'' position with the carboxyl group of 4,4'-diaponeurosporenic acid, to form glycosyl-4,4'-diaponeurosporenoate. This is a step in the biosynthesis of staphyloxanthin, an orange pigment present in most staphylococci strains.</text>
</comment>
<comment type="similarity">
    <text evidence="9">Belongs to the glycosyltransferase 2 family. CrtQ subfamily.</text>
</comment>
<evidence type="ECO:0000256" key="1">
    <source>
        <dbReference type="ARBA" id="ARBA00004236"/>
    </source>
</evidence>
<feature type="domain" description="Glycosyltransferase 2-like" evidence="11">
    <location>
        <begin position="94"/>
        <end position="239"/>
    </location>
</feature>
<evidence type="ECO:0000256" key="3">
    <source>
        <dbReference type="ARBA" id="ARBA00022676"/>
    </source>
</evidence>
<gene>
    <name evidence="12" type="ORF">H7B67_17260</name>
</gene>
<comment type="subcellular location">
    <subcellularLocation>
        <location evidence="1">Cell membrane</location>
    </subcellularLocation>
</comment>
<dbReference type="EMBL" id="JACJVQ010000015">
    <property type="protein sequence ID" value="MBB6635872.1"/>
    <property type="molecule type" value="Genomic_DNA"/>
</dbReference>
<proteinExistence type="inferred from homology"/>
<reference evidence="12 13" key="1">
    <citation type="submission" date="2020-08" db="EMBL/GenBank/DDBJ databases">
        <title>Cohnella phylogeny.</title>
        <authorList>
            <person name="Dunlap C."/>
        </authorList>
    </citation>
    <scope>NUCLEOTIDE SEQUENCE [LARGE SCALE GENOMIC DNA]</scope>
    <source>
        <strain evidence="12 13">DSM 25241</strain>
    </source>
</reference>
<evidence type="ECO:0000256" key="10">
    <source>
        <dbReference type="ARBA" id="ARBA00040345"/>
    </source>
</evidence>
<dbReference type="GO" id="GO:0005886">
    <property type="term" value="C:plasma membrane"/>
    <property type="evidence" value="ECO:0007669"/>
    <property type="project" value="UniProtKB-SubCell"/>
</dbReference>
<comment type="pathway">
    <text evidence="8">Carotenoid biosynthesis; staphyloxanthin biosynthesis; staphyloxanthin from farnesyl diphosphate: step 4/5.</text>
</comment>
<keyword evidence="3" id="KW-0328">Glycosyltransferase</keyword>
<evidence type="ECO:0000256" key="7">
    <source>
        <dbReference type="ARBA" id="ARBA00037281"/>
    </source>
</evidence>
<protein>
    <recommendedName>
        <fullName evidence="10">4,4'-diaponeurosporenoate glycosyltransferase</fullName>
    </recommendedName>
</protein>
<keyword evidence="2" id="KW-1003">Cell membrane</keyword>
<dbReference type="GO" id="GO:0016117">
    <property type="term" value="P:carotenoid biosynthetic process"/>
    <property type="evidence" value="ECO:0007669"/>
    <property type="project" value="UniProtKB-KW"/>
</dbReference>
<evidence type="ECO:0000256" key="8">
    <source>
        <dbReference type="ARBA" id="ARBA00037904"/>
    </source>
</evidence>
<evidence type="ECO:0000256" key="9">
    <source>
        <dbReference type="ARBA" id="ARBA00038120"/>
    </source>
</evidence>
<organism evidence="12 13">
    <name type="scientific">Cohnella thailandensis</name>
    <dbReference type="NCBI Taxonomy" id="557557"/>
    <lineage>
        <taxon>Bacteria</taxon>
        <taxon>Bacillati</taxon>
        <taxon>Bacillota</taxon>
        <taxon>Bacilli</taxon>
        <taxon>Bacillales</taxon>
        <taxon>Paenibacillaceae</taxon>
        <taxon>Cohnella</taxon>
    </lineage>
</organism>
<accession>A0A841SX74</accession>
<sequence>MEHDWLRRAYDAGAHSLSAQAESVKEDTPESDFTEAIRKAANEDWYRWYSAVGGVPRSVYPAASAKFVEGYAKRSGKYLGHLLTIPTVRTVAAIVTVMNEKGTIAGVIQQLERLPLHELIFVVNGSTDDSFEIIRNQSRAAILHYPHPLGHDVGRAIGAKFAESELLLFLDGDFAIPAENLIPFIQAIEQGMDIALNNIDPYIGLFHRRDSVTRAKEFLNRSLQRADLGSNSLTAVPHMMTKLAAERIGYSNLAVPPKAQAVAVEQRMKIGAPASIDVISANRLRDLNVGNGNKTARMIIGDHIEAIQLALKARGSRLTFPDGIRKRL</sequence>
<comment type="caution">
    <text evidence="12">The sequence shown here is derived from an EMBL/GenBank/DDBJ whole genome shotgun (WGS) entry which is preliminary data.</text>
</comment>
<evidence type="ECO:0000256" key="6">
    <source>
        <dbReference type="ARBA" id="ARBA00023136"/>
    </source>
</evidence>
<dbReference type="InterPro" id="IPR029044">
    <property type="entry name" value="Nucleotide-diphossugar_trans"/>
</dbReference>
<name>A0A841SX74_9BACL</name>
<keyword evidence="13" id="KW-1185">Reference proteome</keyword>
<evidence type="ECO:0000256" key="5">
    <source>
        <dbReference type="ARBA" id="ARBA00022746"/>
    </source>
</evidence>
<evidence type="ECO:0000313" key="12">
    <source>
        <dbReference type="EMBL" id="MBB6635872.1"/>
    </source>
</evidence>
<evidence type="ECO:0000256" key="2">
    <source>
        <dbReference type="ARBA" id="ARBA00022475"/>
    </source>
</evidence>
<dbReference type="PANTHER" id="PTHR43646">
    <property type="entry name" value="GLYCOSYLTRANSFERASE"/>
    <property type="match status" value="1"/>
</dbReference>
<dbReference type="Pfam" id="PF00535">
    <property type="entry name" value="Glycos_transf_2"/>
    <property type="match status" value="1"/>
</dbReference>
<keyword evidence="5" id="KW-0125">Carotenoid biosynthesis</keyword>
<keyword evidence="4 12" id="KW-0808">Transferase</keyword>
<keyword evidence="6" id="KW-0472">Membrane</keyword>
<dbReference type="SUPFAM" id="SSF53448">
    <property type="entry name" value="Nucleotide-diphospho-sugar transferases"/>
    <property type="match status" value="1"/>
</dbReference>
<dbReference type="InterPro" id="IPR001173">
    <property type="entry name" value="Glyco_trans_2-like"/>
</dbReference>
<dbReference type="PANTHER" id="PTHR43646:SF2">
    <property type="entry name" value="GLYCOSYLTRANSFERASE 2-LIKE DOMAIN-CONTAINING PROTEIN"/>
    <property type="match status" value="1"/>
</dbReference>
<dbReference type="AlphaFoldDB" id="A0A841SX74"/>
<dbReference type="Gene3D" id="3.90.550.10">
    <property type="entry name" value="Spore Coat Polysaccharide Biosynthesis Protein SpsA, Chain A"/>
    <property type="match status" value="1"/>
</dbReference>